<evidence type="ECO:0000256" key="3">
    <source>
        <dbReference type="ARBA" id="ARBA00022989"/>
    </source>
</evidence>
<dbReference type="CDD" id="cd07042">
    <property type="entry name" value="STAS_SulP_like_sulfate_transporter"/>
    <property type="match status" value="1"/>
</dbReference>
<feature type="transmembrane region" description="Helical" evidence="6">
    <location>
        <begin position="372"/>
        <end position="392"/>
    </location>
</feature>
<evidence type="ECO:0000256" key="2">
    <source>
        <dbReference type="ARBA" id="ARBA00022692"/>
    </source>
</evidence>
<dbReference type="EMBL" id="VLTM01000017">
    <property type="protein sequence ID" value="KAA0164484.1"/>
    <property type="molecule type" value="Genomic_DNA"/>
</dbReference>
<dbReference type="InterPro" id="IPR036513">
    <property type="entry name" value="STAS_dom_sf"/>
</dbReference>
<dbReference type="AlphaFoldDB" id="A0A5A8DIM8"/>
<evidence type="ECO:0000256" key="1">
    <source>
        <dbReference type="ARBA" id="ARBA00004141"/>
    </source>
</evidence>
<keyword evidence="4 6" id="KW-0472">Membrane</keyword>
<dbReference type="GO" id="GO:0016020">
    <property type="term" value="C:membrane"/>
    <property type="evidence" value="ECO:0007669"/>
    <property type="project" value="UniProtKB-SubCell"/>
</dbReference>
<feature type="transmembrane region" description="Helical" evidence="6">
    <location>
        <begin position="64"/>
        <end position="86"/>
    </location>
</feature>
<evidence type="ECO:0000313" key="9">
    <source>
        <dbReference type="EMBL" id="KAA0164484.1"/>
    </source>
</evidence>
<feature type="region of interest" description="Disordered" evidence="5">
    <location>
        <begin position="856"/>
        <end position="881"/>
    </location>
</feature>
<dbReference type="SUPFAM" id="SSF52091">
    <property type="entry name" value="SpoIIaa-like"/>
    <property type="match status" value="1"/>
</dbReference>
<dbReference type="InterPro" id="IPR002645">
    <property type="entry name" value="STAS_dom"/>
</dbReference>
<dbReference type="EMBL" id="VLTN01000036">
    <property type="protein sequence ID" value="KAA0150148.1"/>
    <property type="molecule type" value="Genomic_DNA"/>
</dbReference>
<dbReference type="Proteomes" id="UP000325113">
    <property type="component" value="Unassembled WGS sequence"/>
</dbReference>
<dbReference type="Gene3D" id="3.30.750.24">
    <property type="entry name" value="STAS domain"/>
    <property type="match status" value="1"/>
</dbReference>
<feature type="domain" description="STAS" evidence="7">
    <location>
        <begin position="497"/>
        <end position="557"/>
    </location>
</feature>
<dbReference type="PROSITE" id="PS50801">
    <property type="entry name" value="STAS"/>
    <property type="match status" value="1"/>
</dbReference>
<protein>
    <recommendedName>
        <fullName evidence="7">STAS domain-containing protein</fullName>
    </recommendedName>
</protein>
<comment type="caution">
    <text evidence="9">The sequence shown here is derived from an EMBL/GenBank/DDBJ whole genome shotgun (WGS) entry which is preliminary data.</text>
</comment>
<feature type="transmembrane region" description="Helical" evidence="6">
    <location>
        <begin position="299"/>
        <end position="323"/>
    </location>
</feature>
<evidence type="ECO:0000313" key="10">
    <source>
        <dbReference type="EMBL" id="KAA0170040.1"/>
    </source>
</evidence>
<feature type="transmembrane region" description="Helical" evidence="6">
    <location>
        <begin position="203"/>
        <end position="224"/>
    </location>
</feature>
<reference evidence="11 12" key="1">
    <citation type="submission" date="2019-07" db="EMBL/GenBank/DDBJ databases">
        <title>Genomes of Cafeteria roenbergensis.</title>
        <authorList>
            <person name="Fischer M.G."/>
            <person name="Hackl T."/>
            <person name="Roman M."/>
        </authorList>
    </citation>
    <scope>NUCLEOTIDE SEQUENCE [LARGE SCALE GENOMIC DNA]</scope>
    <source>
        <strain evidence="8 11">BVI</strain>
        <strain evidence="9 13">Cflag</strain>
        <strain evidence="10 12">RCC970-E3</strain>
    </source>
</reference>
<dbReference type="PANTHER" id="PTHR11814">
    <property type="entry name" value="SULFATE TRANSPORTER"/>
    <property type="match status" value="1"/>
</dbReference>
<name>A0A5A8DIM8_CAFRO</name>
<feature type="transmembrane region" description="Helical" evidence="6">
    <location>
        <begin position="244"/>
        <end position="264"/>
    </location>
</feature>
<evidence type="ECO:0000313" key="12">
    <source>
        <dbReference type="Proteomes" id="UP000324907"/>
    </source>
</evidence>
<feature type="transmembrane region" description="Helical" evidence="6">
    <location>
        <begin position="155"/>
        <end position="177"/>
    </location>
</feature>
<feature type="region of interest" description="Disordered" evidence="5">
    <location>
        <begin position="1007"/>
        <end position="1044"/>
    </location>
</feature>
<dbReference type="Proteomes" id="UP000323011">
    <property type="component" value="Unassembled WGS sequence"/>
</dbReference>
<feature type="transmembrane region" description="Helical" evidence="6">
    <location>
        <begin position="398"/>
        <end position="416"/>
    </location>
</feature>
<dbReference type="Proteomes" id="UP000324907">
    <property type="component" value="Unassembled WGS sequence"/>
</dbReference>
<dbReference type="GO" id="GO:0055085">
    <property type="term" value="P:transmembrane transport"/>
    <property type="evidence" value="ECO:0007669"/>
    <property type="project" value="InterPro"/>
</dbReference>
<feature type="region of interest" description="Disordered" evidence="5">
    <location>
        <begin position="796"/>
        <end position="817"/>
    </location>
</feature>
<accession>A0A5A8DIM8</accession>
<feature type="transmembrane region" description="Helical" evidence="6">
    <location>
        <begin position="122"/>
        <end position="143"/>
    </location>
</feature>
<evidence type="ECO:0000313" key="11">
    <source>
        <dbReference type="Proteomes" id="UP000323011"/>
    </source>
</evidence>
<evidence type="ECO:0000313" key="8">
    <source>
        <dbReference type="EMBL" id="KAA0150148.1"/>
    </source>
</evidence>
<keyword evidence="11" id="KW-1185">Reference proteome</keyword>
<feature type="transmembrane region" description="Helical" evidence="6">
    <location>
        <begin position="428"/>
        <end position="456"/>
    </location>
</feature>
<evidence type="ECO:0000256" key="6">
    <source>
        <dbReference type="SAM" id="Phobius"/>
    </source>
</evidence>
<dbReference type="NCBIfam" id="TIGR00815">
    <property type="entry name" value="sulP"/>
    <property type="match status" value="1"/>
</dbReference>
<keyword evidence="2 6" id="KW-0812">Transmembrane</keyword>
<dbReference type="InterPro" id="IPR011547">
    <property type="entry name" value="SLC26A/SulP_dom"/>
</dbReference>
<sequence length="1044" mass="108464">MPEGVPEGWRAWVPRVELLHVLANYGDDLVGKLSGDVAGGVVIAIMLIPQGLAYATLAGLPPLYGLYTAVIGLLAYPLFGSSPHLAVGPTAMQSLLVAGALAPFEDAHCDAGDFANVSCDRYIQLAMTMSFLVGVSSLLLGLLRAGNVVAFLSHPVLKGFTAAAAFIIGTSQLPAVLGFRMPRRAYAWQTWADAVVGIAEGKVHLVTLALTAESLLLFFALNWAKKFARSIPAVSESPALQQAINAFPSALLVVVVNIVVVGSLRLDQEGVGVVGKIASGLPAPRLPFGPDFADDAGRMWPSALVSALIGFMEAISVAQAMALRFGTPLDPNQELLGLGAANTLGAFFNAHPQAGAFSRTVVNGDAGARTQLAGMASSAVLAIVVVFLTGLFEFLPAATLGSMIIFAVIGLVELGTPRMLFAVDRRDLFVYIVAFVATLGLGIEQGILIGAAISLVRVVQESSKPHVAELGLMPDDVMPGAWRSVKQFPGLAKPRRGLRVVRFDAPIYFANALTFKQCVLNTAATPRPGQQVPRAVLIDCSAVSMLDSTALHVLEALPDELCKAADARKATRVRALIRLAAKVGAPVALLRELRALAAGPSPTAAEYEPATSYQLMRGVPHRDDDLSPASSPEEVAFRLRLVLQHPPRVPLLFLACVPVPVLRTLQRSDAFDIAERLREEARRPSAWSCEYPCGCDNPLHGCCDGCRPPPGGQAAVDAELQKDMEAGAEAQVRWPAWNSPSDDPNGPEDSPAAADAVGGRGIRVAADALSSESVMAAASPRPLALSAAASSAHFTPGVNGGHRADADDPRDDVPMPALSGSQVAISLRTATGGRSLDTAGLPSQSVGSAASRASVAPAAGGASQRGLAPTSGAPSPRHVGASVAPGEAISLRRAASAAAIRLRRVNSGAAVSASREPSASGIHARREATLTSIVAHRTATGIDLSVGVTDESAFHEHVPVLQLVLRDKDIHDAVKHVTRMFREFDLSAGAAAKREAWRQAKTAAMLSAADAPAPTVAPPSALPPRLGASSPGMASGDARSGGLA</sequence>
<dbReference type="Pfam" id="PF01740">
    <property type="entry name" value="STAS"/>
    <property type="match status" value="1"/>
</dbReference>
<dbReference type="EMBL" id="VLTL01000016">
    <property type="protein sequence ID" value="KAA0170040.1"/>
    <property type="molecule type" value="Genomic_DNA"/>
</dbReference>
<keyword evidence="3 6" id="KW-1133">Transmembrane helix</keyword>
<dbReference type="InterPro" id="IPR001902">
    <property type="entry name" value="SLC26A/SulP_fam"/>
</dbReference>
<comment type="subcellular location">
    <subcellularLocation>
        <location evidence="1">Membrane</location>
        <topology evidence="1">Multi-pass membrane protein</topology>
    </subcellularLocation>
</comment>
<gene>
    <name evidence="10" type="ORF">FNF28_01649</name>
    <name evidence="8" type="ORF">FNF29_05389</name>
    <name evidence="9" type="ORF">FNF31_02408</name>
</gene>
<evidence type="ECO:0000256" key="4">
    <source>
        <dbReference type="ARBA" id="ARBA00023136"/>
    </source>
</evidence>
<evidence type="ECO:0000313" key="13">
    <source>
        <dbReference type="Proteomes" id="UP000325113"/>
    </source>
</evidence>
<dbReference type="Pfam" id="PF00916">
    <property type="entry name" value="Sulfate_transp"/>
    <property type="match status" value="1"/>
</dbReference>
<evidence type="ECO:0000259" key="7">
    <source>
        <dbReference type="PROSITE" id="PS50801"/>
    </source>
</evidence>
<feature type="transmembrane region" description="Helical" evidence="6">
    <location>
        <begin position="37"/>
        <end position="57"/>
    </location>
</feature>
<feature type="region of interest" description="Disordered" evidence="5">
    <location>
        <begin position="733"/>
        <end position="755"/>
    </location>
</feature>
<organism evidence="9 13">
    <name type="scientific">Cafeteria roenbergensis</name>
    <name type="common">Marine flagellate</name>
    <dbReference type="NCBI Taxonomy" id="33653"/>
    <lineage>
        <taxon>Eukaryota</taxon>
        <taxon>Sar</taxon>
        <taxon>Stramenopiles</taxon>
        <taxon>Bigyra</taxon>
        <taxon>Opalozoa</taxon>
        <taxon>Bicosoecida</taxon>
        <taxon>Cafeteriaceae</taxon>
        <taxon>Cafeteria</taxon>
    </lineage>
</organism>
<evidence type="ECO:0000256" key="5">
    <source>
        <dbReference type="SAM" id="MobiDB-lite"/>
    </source>
</evidence>
<proteinExistence type="predicted"/>
<feature type="compositionally biased region" description="Basic and acidic residues" evidence="5">
    <location>
        <begin position="802"/>
        <end position="813"/>
    </location>
</feature>